<dbReference type="RefSeq" id="WP_183791686.1">
    <property type="nucleotide sequence ID" value="NZ_JACIDU010000006.1"/>
</dbReference>
<proteinExistence type="predicted"/>
<keyword evidence="3" id="KW-1185">Reference proteome</keyword>
<dbReference type="Gene3D" id="3.60.21.10">
    <property type="match status" value="2"/>
</dbReference>
<accession>A0A7W6K190</accession>
<dbReference type="Pfam" id="PF00149">
    <property type="entry name" value="Metallophos"/>
    <property type="match status" value="1"/>
</dbReference>
<protein>
    <submittedName>
        <fullName evidence="2">3',5'-cyclic AMP phosphodiesterase CpdA</fullName>
    </submittedName>
</protein>
<dbReference type="EMBL" id="JACIDU010000006">
    <property type="protein sequence ID" value="MBB4103301.1"/>
    <property type="molecule type" value="Genomic_DNA"/>
</dbReference>
<dbReference type="Proteomes" id="UP000584824">
    <property type="component" value="Unassembled WGS sequence"/>
</dbReference>
<reference evidence="2 3" key="1">
    <citation type="submission" date="2020-08" db="EMBL/GenBank/DDBJ databases">
        <title>Genomic Encyclopedia of Type Strains, Phase IV (KMG-IV): sequencing the most valuable type-strain genomes for metagenomic binning, comparative biology and taxonomic classification.</title>
        <authorList>
            <person name="Goeker M."/>
        </authorList>
    </citation>
    <scope>NUCLEOTIDE SEQUENCE [LARGE SCALE GENOMIC DNA]</scope>
    <source>
        <strain evidence="2 3">DSM 26385</strain>
    </source>
</reference>
<dbReference type="AlphaFoldDB" id="A0A7W6K190"/>
<evidence type="ECO:0000259" key="1">
    <source>
        <dbReference type="Pfam" id="PF00149"/>
    </source>
</evidence>
<name>A0A7W6K190_9HYPH</name>
<dbReference type="GO" id="GO:0016787">
    <property type="term" value="F:hydrolase activity"/>
    <property type="evidence" value="ECO:0007669"/>
    <property type="project" value="InterPro"/>
</dbReference>
<evidence type="ECO:0000313" key="3">
    <source>
        <dbReference type="Proteomes" id="UP000584824"/>
    </source>
</evidence>
<dbReference type="InterPro" id="IPR004843">
    <property type="entry name" value="Calcineurin-like_PHP"/>
</dbReference>
<dbReference type="InterPro" id="IPR029052">
    <property type="entry name" value="Metallo-depent_PP-like"/>
</dbReference>
<comment type="caution">
    <text evidence="2">The sequence shown here is derived from an EMBL/GenBank/DDBJ whole genome shotgun (WGS) entry which is preliminary data.</text>
</comment>
<sequence length="547" mass="59824">MTGGETPPFSLAVIADAHFHDIAGDYGLPGVPAGERRLTLYSWARTRESTRVFNESAAALSAALEQVAARGIRHVVLLGDYTDDGQRRTTESLARLLTRQEEEHGLRFYALPGNHDVFGPFGRHRSGDFLRADGRSVLVTSDGREPPPGAVVTPDFRCEGLPAGLLPMARFGYFRRPEFLHWETPFGLNDAPEARSYEAVSADGRTRHRLMDASYLVEPEDGLWLMMIDANVFEPRNGVFKPRSKRAFIDSTAAGWNAMLRLKPFILTWMADVAARAKATGKTLLTFSHYPVIDPLDDREGYEPRLFPGGTILKRRPEPAVAEAVSKAGIDLHFSGHWHVAGQSRRGDLVNVAVPSLCGYPPGFCVVEAKGVAVAVETVDLSALPLDADIMALYGREAARTGGGSDAVSGARDYGEFLRLHTQALVRHRYFPREWPAEVVSAIEGMRLSDLLADERTRPAGDVPPGCDADEAVIALIADWYCLRQGGALALAGLGERRIALLEQLARLYAETPEASTDRAIAAYLGLFFRAGLFHLERARGPAWPAA</sequence>
<organism evidence="2 3">
    <name type="scientific">Allorhizobium borbori</name>
    <dbReference type="NCBI Taxonomy" id="485907"/>
    <lineage>
        <taxon>Bacteria</taxon>
        <taxon>Pseudomonadati</taxon>
        <taxon>Pseudomonadota</taxon>
        <taxon>Alphaproteobacteria</taxon>
        <taxon>Hyphomicrobiales</taxon>
        <taxon>Rhizobiaceae</taxon>
        <taxon>Rhizobium/Agrobacterium group</taxon>
        <taxon>Allorhizobium</taxon>
    </lineage>
</organism>
<dbReference type="SUPFAM" id="SSF56300">
    <property type="entry name" value="Metallo-dependent phosphatases"/>
    <property type="match status" value="1"/>
</dbReference>
<dbReference type="CDD" id="cd00838">
    <property type="entry name" value="MPP_superfamily"/>
    <property type="match status" value="1"/>
</dbReference>
<feature type="domain" description="Calcineurin-like phosphoesterase" evidence="1">
    <location>
        <begin position="11"/>
        <end position="123"/>
    </location>
</feature>
<evidence type="ECO:0000313" key="2">
    <source>
        <dbReference type="EMBL" id="MBB4103301.1"/>
    </source>
</evidence>
<gene>
    <name evidence="2" type="ORF">GGQ66_001858</name>
</gene>